<evidence type="ECO:0000259" key="13">
    <source>
        <dbReference type="PROSITE" id="PS50198"/>
    </source>
</evidence>
<dbReference type="Proteomes" id="UP000030134">
    <property type="component" value="Unassembled WGS sequence"/>
</dbReference>
<dbReference type="InterPro" id="IPR052029">
    <property type="entry name" value="PpiD_chaperone"/>
</dbReference>
<dbReference type="STRING" id="266762.HQ36_02785"/>
<dbReference type="eggNOG" id="COG0760">
    <property type="taxonomic scope" value="Bacteria"/>
</dbReference>
<dbReference type="RefSeq" id="WP_036883299.1">
    <property type="nucleotide sequence ID" value="NZ_JQZW01000007.1"/>
</dbReference>
<evidence type="ECO:0000256" key="8">
    <source>
        <dbReference type="ARBA" id="ARBA00038408"/>
    </source>
</evidence>
<dbReference type="InterPro" id="IPR046357">
    <property type="entry name" value="PPIase_dom_sf"/>
</dbReference>
<evidence type="ECO:0000313" key="14">
    <source>
        <dbReference type="EMBL" id="KGN98355.1"/>
    </source>
</evidence>
<feature type="transmembrane region" description="Helical" evidence="12">
    <location>
        <begin position="12"/>
        <end position="31"/>
    </location>
</feature>
<evidence type="ECO:0000256" key="10">
    <source>
        <dbReference type="ARBA" id="ARBA00042775"/>
    </source>
</evidence>
<dbReference type="InterPro" id="IPR000297">
    <property type="entry name" value="PPIase_PpiC"/>
</dbReference>
<dbReference type="SUPFAM" id="SSF109998">
    <property type="entry name" value="Triger factor/SurA peptide-binding domain-like"/>
    <property type="match status" value="1"/>
</dbReference>
<dbReference type="PROSITE" id="PS50198">
    <property type="entry name" value="PPIC_PPIASE_2"/>
    <property type="match status" value="1"/>
</dbReference>
<dbReference type="AlphaFoldDB" id="A0A0A2G7N2"/>
<dbReference type="Gene3D" id="1.10.4030.10">
    <property type="entry name" value="Porin chaperone SurA, peptide-binding domain"/>
    <property type="match status" value="1"/>
</dbReference>
<comment type="subcellular location">
    <subcellularLocation>
        <location evidence="1">Cell inner membrane</location>
        <topology evidence="1">Single-pass type II membrane protein</topology>
        <orientation evidence="1">Periplasmic side</orientation>
    </subcellularLocation>
</comment>
<dbReference type="PANTHER" id="PTHR47529:SF1">
    <property type="entry name" value="PERIPLASMIC CHAPERONE PPID"/>
    <property type="match status" value="1"/>
</dbReference>
<evidence type="ECO:0000256" key="2">
    <source>
        <dbReference type="ARBA" id="ARBA00022475"/>
    </source>
</evidence>
<dbReference type="InterPro" id="IPR027304">
    <property type="entry name" value="Trigger_fact/SurA_dom_sf"/>
</dbReference>
<evidence type="ECO:0000256" key="6">
    <source>
        <dbReference type="ARBA" id="ARBA00023136"/>
    </source>
</evidence>
<keyword evidence="4 12" id="KW-0812">Transmembrane</keyword>
<keyword evidence="6 12" id="KW-0472">Membrane</keyword>
<proteinExistence type="inferred from homology"/>
<keyword evidence="5 12" id="KW-1133">Transmembrane helix</keyword>
<comment type="similarity">
    <text evidence="8">Belongs to the PpiD chaperone family.</text>
</comment>
<dbReference type="PANTHER" id="PTHR47529">
    <property type="entry name" value="PEPTIDYL-PROLYL CIS-TRANS ISOMERASE D"/>
    <property type="match status" value="1"/>
</dbReference>
<protein>
    <recommendedName>
        <fullName evidence="9">Periplasmic chaperone PpiD</fullName>
    </recommendedName>
    <alternativeName>
        <fullName evidence="10">Periplasmic folding chaperone</fullName>
    </alternativeName>
</protein>
<dbReference type="Pfam" id="PF13623">
    <property type="entry name" value="SurA_N_2"/>
    <property type="match status" value="1"/>
</dbReference>
<dbReference type="Gene3D" id="3.10.50.40">
    <property type="match status" value="2"/>
</dbReference>
<accession>A0A0A2G7N2</accession>
<evidence type="ECO:0000256" key="5">
    <source>
        <dbReference type="ARBA" id="ARBA00022989"/>
    </source>
</evidence>
<evidence type="ECO:0000256" key="9">
    <source>
        <dbReference type="ARBA" id="ARBA00040743"/>
    </source>
</evidence>
<keyword evidence="11" id="KW-0697">Rotamase</keyword>
<comment type="caution">
    <text evidence="14">The sequence shown here is derived from an EMBL/GenBank/DDBJ whole genome shotgun (WGS) entry which is preliminary data.</text>
</comment>
<evidence type="ECO:0000256" key="7">
    <source>
        <dbReference type="ARBA" id="ARBA00023186"/>
    </source>
</evidence>
<reference evidence="14 15" key="1">
    <citation type="submission" date="2014-08" db="EMBL/GenBank/DDBJ databases">
        <title>Porphyromonas gingivicanis strain:COT-022_OH1391 Genome sequencing.</title>
        <authorList>
            <person name="Wallis C."/>
            <person name="Deusch O."/>
            <person name="O'Flynn C."/>
            <person name="Davis I."/>
            <person name="Jospin G."/>
            <person name="Darling A.E."/>
            <person name="Coil D.A."/>
            <person name="Alexiev A."/>
            <person name="Horsfall A."/>
            <person name="Kirkwood N."/>
            <person name="Harris S."/>
            <person name="Eisen J.A."/>
        </authorList>
    </citation>
    <scope>NUCLEOTIDE SEQUENCE [LARGE SCALE GENOMIC DNA]</scope>
    <source>
        <strain evidence="15">COT-022 OH1391</strain>
    </source>
</reference>
<keyword evidence="11" id="KW-0413">Isomerase</keyword>
<name>A0A0A2G7N2_9PORP</name>
<evidence type="ECO:0000256" key="1">
    <source>
        <dbReference type="ARBA" id="ARBA00004382"/>
    </source>
</evidence>
<gene>
    <name evidence="14" type="ORF">HQ36_02785</name>
</gene>
<keyword evidence="7" id="KW-0143">Chaperone</keyword>
<keyword evidence="2" id="KW-1003">Cell membrane</keyword>
<dbReference type="Pfam" id="PF13616">
    <property type="entry name" value="Rotamase_3"/>
    <property type="match status" value="1"/>
</dbReference>
<organism evidence="14 15">
    <name type="scientific">Porphyromonas gingivicanis</name>
    <dbReference type="NCBI Taxonomy" id="266762"/>
    <lineage>
        <taxon>Bacteria</taxon>
        <taxon>Pseudomonadati</taxon>
        <taxon>Bacteroidota</taxon>
        <taxon>Bacteroidia</taxon>
        <taxon>Bacteroidales</taxon>
        <taxon>Porphyromonadaceae</taxon>
        <taxon>Porphyromonas</taxon>
    </lineage>
</organism>
<dbReference type="EMBL" id="JQZW01000007">
    <property type="protein sequence ID" value="KGN98355.1"/>
    <property type="molecule type" value="Genomic_DNA"/>
</dbReference>
<dbReference type="GO" id="GO:0003755">
    <property type="term" value="F:peptidyl-prolyl cis-trans isomerase activity"/>
    <property type="evidence" value="ECO:0007669"/>
    <property type="project" value="UniProtKB-KW"/>
</dbReference>
<evidence type="ECO:0000256" key="11">
    <source>
        <dbReference type="PROSITE-ProRule" id="PRU00278"/>
    </source>
</evidence>
<keyword evidence="15" id="KW-1185">Reference proteome</keyword>
<dbReference type="SUPFAM" id="SSF54534">
    <property type="entry name" value="FKBP-like"/>
    <property type="match status" value="1"/>
</dbReference>
<dbReference type="GO" id="GO:0005886">
    <property type="term" value="C:plasma membrane"/>
    <property type="evidence" value="ECO:0007669"/>
    <property type="project" value="UniProtKB-SubCell"/>
</dbReference>
<dbReference type="OrthoDB" id="9812372at2"/>
<evidence type="ECO:0000256" key="12">
    <source>
        <dbReference type="SAM" id="Phobius"/>
    </source>
</evidence>
<evidence type="ECO:0000313" key="15">
    <source>
        <dbReference type="Proteomes" id="UP000030134"/>
    </source>
</evidence>
<evidence type="ECO:0000256" key="4">
    <source>
        <dbReference type="ARBA" id="ARBA00022692"/>
    </source>
</evidence>
<sequence>MATLEKIRNRAGLLIIVIGVALFAFIIGDGLRSGSTLLQLSKNSALVIDGNKIDIEDYSQRLAEMQEFAEANGQKLSDEQRMELNNQLAQEYVQTIALENQTEALGIKVTPEELIALITGNGAQQSYQAQQFFASIGINAENANEVKDFLNLISDASIKAMPPAQQSSFLLRQRQWNAIVRMITNERLSTKFSALMSRSFAINKIDAQYLSGVPSRDVAVVRTMSSVLTDSTAMPTEKEIQDFYNKHPKMFEQKLPITKVNYIDVEVRPSAEDYATAREEMEQVQVRLSQSSDVAEVARNYSESFAPDFYLTEQELNEINLSPSLVEFLKSSEVGAVNTPAIENDRYSLVKLVSKKVSPEAVYARIIVLDTVNTTKADSIVAAINGGSSFADLATLYSADPQTKAQGGYLMFPDPRTGAVDSTLTEARATQMGLDTLYKVPVGKAFTMDMGGAKFILQTAQTKAPVTKYKLAYIALPITFSDATFSEKYSTINSILASGKSFEEMAKMAEEKGLDVRRNVEISSFSSTIGSIPSSREIVSWALKGEVNDVYDKIFRCGDSHLVIASVAAQQKEGTKPLEEVKEDIKDRLVVEKRGEILASNLAAKNLTSIEAYAEAMQATVDTISGVSLLARGQASPMISAHSMATPLNNVSKPFRSEYEVVVVKPLSENDKSVGMPLDAQLKQQRRALGQGLGYRAFGYLVNDLKVEDNRARFY</sequence>
<keyword evidence="3" id="KW-0997">Cell inner membrane</keyword>
<evidence type="ECO:0000256" key="3">
    <source>
        <dbReference type="ARBA" id="ARBA00022519"/>
    </source>
</evidence>
<feature type="domain" description="PpiC" evidence="13">
    <location>
        <begin position="359"/>
        <end position="427"/>
    </location>
</feature>